<feature type="domain" description="HTH cro/C1-type" evidence="1">
    <location>
        <begin position="13"/>
        <end position="68"/>
    </location>
</feature>
<dbReference type="OrthoDB" id="9803379at2"/>
<dbReference type="CDD" id="cd00093">
    <property type="entry name" value="HTH_XRE"/>
    <property type="match status" value="1"/>
</dbReference>
<proteinExistence type="predicted"/>
<dbReference type="InterPro" id="IPR001387">
    <property type="entry name" value="Cro/C1-type_HTH"/>
</dbReference>
<dbReference type="Gene3D" id="1.10.260.40">
    <property type="entry name" value="lambda repressor-like DNA-binding domains"/>
    <property type="match status" value="1"/>
</dbReference>
<organism evidence="2 3">
    <name type="scientific">Sutterella wadsworthensis 2_1_59BFAA</name>
    <dbReference type="NCBI Taxonomy" id="742823"/>
    <lineage>
        <taxon>Bacteria</taxon>
        <taxon>Pseudomonadati</taxon>
        <taxon>Pseudomonadota</taxon>
        <taxon>Betaproteobacteria</taxon>
        <taxon>Burkholderiales</taxon>
        <taxon>Sutterellaceae</taxon>
        <taxon>Sutterella</taxon>
    </lineage>
</organism>
<sequence>MEYLSDKEIGYIIKRARMLRNLTQAELGERLGVQAAAVQKWESGKVTNIKRNILRDMAVELRVNPALLIGLPVQTDFLKQLSKTERIGMENFLREYQEKGRGGDA</sequence>
<comment type="caution">
    <text evidence="2">The sequence shown here is derived from an EMBL/GenBank/DDBJ whole genome shotgun (WGS) entry which is preliminary data.</text>
</comment>
<accession>K1JWX8</accession>
<dbReference type="InterPro" id="IPR010982">
    <property type="entry name" value="Lambda_DNA-bd_dom_sf"/>
</dbReference>
<evidence type="ECO:0000313" key="2">
    <source>
        <dbReference type="EMBL" id="EKB32172.1"/>
    </source>
</evidence>
<dbReference type="eggNOG" id="COG1974">
    <property type="taxonomic scope" value="Bacteria"/>
</dbReference>
<dbReference type="SUPFAM" id="SSF47413">
    <property type="entry name" value="lambda repressor-like DNA-binding domains"/>
    <property type="match status" value="1"/>
</dbReference>
<reference evidence="2 3" key="1">
    <citation type="submission" date="2012-05" db="EMBL/GenBank/DDBJ databases">
        <title>The Genome Sequence of Sutterella wadsworthensis 2_1_59BFAA.</title>
        <authorList>
            <consortium name="The Broad Institute Genome Sequencing Platform"/>
            <person name="Earl A."/>
            <person name="Ward D."/>
            <person name="Feldgarden M."/>
            <person name="Gevers D."/>
            <person name="Daigneault M."/>
            <person name="Strauss J."/>
            <person name="Allen-Vercoe E."/>
            <person name="Walker B."/>
            <person name="Young S.K."/>
            <person name="Zeng Q."/>
            <person name="Gargeya S."/>
            <person name="Fitzgerald M."/>
            <person name="Haas B."/>
            <person name="Abouelleil A."/>
            <person name="Alvarado L."/>
            <person name="Arachchi H.M."/>
            <person name="Berlin A.M."/>
            <person name="Chapman S.B."/>
            <person name="Goldberg J."/>
            <person name="Griggs A."/>
            <person name="Gujja S."/>
            <person name="Hansen M."/>
            <person name="Howarth C."/>
            <person name="Imamovic A."/>
            <person name="Larimer J."/>
            <person name="McCowen C."/>
            <person name="Montmayeur A."/>
            <person name="Murphy C."/>
            <person name="Neiman D."/>
            <person name="Pearson M."/>
            <person name="Priest M."/>
            <person name="Roberts A."/>
            <person name="Saif S."/>
            <person name="Shea T."/>
            <person name="Sisk P."/>
            <person name="Sykes S."/>
            <person name="Wortman J."/>
            <person name="Nusbaum C."/>
            <person name="Birren B."/>
        </authorList>
    </citation>
    <scope>NUCLEOTIDE SEQUENCE [LARGE SCALE GENOMIC DNA]</scope>
    <source>
        <strain evidence="2 3">2_1_59BFAA</strain>
    </source>
</reference>
<evidence type="ECO:0000259" key="1">
    <source>
        <dbReference type="PROSITE" id="PS50943"/>
    </source>
</evidence>
<dbReference type="GO" id="GO:0003677">
    <property type="term" value="F:DNA binding"/>
    <property type="evidence" value="ECO:0007669"/>
    <property type="project" value="InterPro"/>
</dbReference>
<protein>
    <recommendedName>
        <fullName evidence="1">HTH cro/C1-type domain-containing protein</fullName>
    </recommendedName>
</protein>
<gene>
    <name evidence="2" type="ORF">HMPREF9465_00187</name>
</gene>
<dbReference type="Proteomes" id="UP000005835">
    <property type="component" value="Unassembled WGS sequence"/>
</dbReference>
<name>K1JWX8_9BURK</name>
<dbReference type="HOGENOM" id="CLU_2235199_0_0_4"/>
<dbReference type="PROSITE" id="PS50943">
    <property type="entry name" value="HTH_CROC1"/>
    <property type="match status" value="1"/>
</dbReference>
<dbReference type="AlphaFoldDB" id="K1JWX8"/>
<dbReference type="EMBL" id="ADMG01000007">
    <property type="protein sequence ID" value="EKB32172.1"/>
    <property type="molecule type" value="Genomic_DNA"/>
</dbReference>
<dbReference type="RefSeq" id="WP_005433234.1">
    <property type="nucleotide sequence ID" value="NZ_JH815513.1"/>
</dbReference>
<dbReference type="STRING" id="742823.HMPREF9465_00187"/>
<keyword evidence="3" id="KW-1185">Reference proteome</keyword>
<evidence type="ECO:0000313" key="3">
    <source>
        <dbReference type="Proteomes" id="UP000005835"/>
    </source>
</evidence>
<dbReference type="SMART" id="SM00530">
    <property type="entry name" value="HTH_XRE"/>
    <property type="match status" value="1"/>
</dbReference>
<dbReference type="Pfam" id="PF01381">
    <property type="entry name" value="HTH_3"/>
    <property type="match status" value="1"/>
</dbReference>